<keyword evidence="1" id="KW-0812">Transmembrane</keyword>
<dbReference type="Proteomes" id="UP000315471">
    <property type="component" value="Unassembled WGS sequence"/>
</dbReference>
<sequence>MSEQKPYALIAEFDSVATIMRAAEKVRDADYMIWDVHSPMPIHGINKSMGLPPTILPWITLVHGLAGAVFGLLMCWWMNATTVPGLSPSVQGYEFMISGKPTFSLPANIPIIFETTVLFAAIGTVLGMLGLNKLPMLYNPLSKSRRFLRATSDRFFIVIEAEDKHFELEKTKAFLESLGPTAIEVVIED</sequence>
<evidence type="ECO:0008006" key="4">
    <source>
        <dbReference type="Google" id="ProtNLM"/>
    </source>
</evidence>
<protein>
    <recommendedName>
        <fullName evidence="4">DUF3341 domain-containing protein</fullName>
    </recommendedName>
</protein>
<organism evidence="2 3">
    <name type="scientific">Novipirellula aureliae</name>
    <dbReference type="NCBI Taxonomy" id="2527966"/>
    <lineage>
        <taxon>Bacteria</taxon>
        <taxon>Pseudomonadati</taxon>
        <taxon>Planctomycetota</taxon>
        <taxon>Planctomycetia</taxon>
        <taxon>Pirellulales</taxon>
        <taxon>Pirellulaceae</taxon>
        <taxon>Novipirellula</taxon>
    </lineage>
</organism>
<reference evidence="2 3" key="1">
    <citation type="submission" date="2019-02" db="EMBL/GenBank/DDBJ databases">
        <title>Deep-cultivation of Planctomycetes and their phenomic and genomic characterization uncovers novel biology.</title>
        <authorList>
            <person name="Wiegand S."/>
            <person name="Jogler M."/>
            <person name="Boedeker C."/>
            <person name="Pinto D."/>
            <person name="Vollmers J."/>
            <person name="Rivas-Marin E."/>
            <person name="Kohn T."/>
            <person name="Peeters S.H."/>
            <person name="Heuer A."/>
            <person name="Rast P."/>
            <person name="Oberbeckmann S."/>
            <person name="Bunk B."/>
            <person name="Jeske O."/>
            <person name="Meyerdierks A."/>
            <person name="Storesund J.E."/>
            <person name="Kallscheuer N."/>
            <person name="Luecker S."/>
            <person name="Lage O.M."/>
            <person name="Pohl T."/>
            <person name="Merkel B.J."/>
            <person name="Hornburger P."/>
            <person name="Mueller R.-W."/>
            <person name="Bruemmer F."/>
            <person name="Labrenz M."/>
            <person name="Spormann A.M."/>
            <person name="Op Den Camp H."/>
            <person name="Overmann J."/>
            <person name="Amann R."/>
            <person name="Jetten M.S.M."/>
            <person name="Mascher T."/>
            <person name="Medema M.H."/>
            <person name="Devos D.P."/>
            <person name="Kaster A.-K."/>
            <person name="Ovreas L."/>
            <person name="Rohde M."/>
            <person name="Galperin M.Y."/>
            <person name="Jogler C."/>
        </authorList>
    </citation>
    <scope>NUCLEOTIDE SEQUENCE [LARGE SCALE GENOMIC DNA]</scope>
    <source>
        <strain evidence="2 3">Q31b</strain>
    </source>
</reference>
<dbReference type="InterPro" id="IPR021776">
    <property type="entry name" value="ActD"/>
</dbReference>
<comment type="caution">
    <text evidence="2">The sequence shown here is derived from an EMBL/GenBank/DDBJ whole genome shotgun (WGS) entry which is preliminary data.</text>
</comment>
<evidence type="ECO:0000313" key="2">
    <source>
        <dbReference type="EMBL" id="TWU45817.1"/>
    </source>
</evidence>
<dbReference type="EMBL" id="SJPY01000001">
    <property type="protein sequence ID" value="TWU45817.1"/>
    <property type="molecule type" value="Genomic_DNA"/>
</dbReference>
<proteinExistence type="predicted"/>
<keyword evidence="1" id="KW-0472">Membrane</keyword>
<feature type="transmembrane region" description="Helical" evidence="1">
    <location>
        <begin position="111"/>
        <end position="131"/>
    </location>
</feature>
<dbReference type="PANTHER" id="PTHR40394:SF2">
    <property type="entry name" value="QUINOL:CYTOCHROME C OXIDOREDUCTASE MEMBRANE PROTEIN"/>
    <property type="match status" value="1"/>
</dbReference>
<feature type="transmembrane region" description="Helical" evidence="1">
    <location>
        <begin position="55"/>
        <end position="79"/>
    </location>
</feature>
<dbReference type="AlphaFoldDB" id="A0A5C6ECX6"/>
<evidence type="ECO:0000313" key="3">
    <source>
        <dbReference type="Proteomes" id="UP000315471"/>
    </source>
</evidence>
<evidence type="ECO:0000256" key="1">
    <source>
        <dbReference type="SAM" id="Phobius"/>
    </source>
</evidence>
<dbReference type="PANTHER" id="PTHR40394">
    <property type="entry name" value="LIPOPROTEIN-RELATED"/>
    <property type="match status" value="1"/>
</dbReference>
<dbReference type="OrthoDB" id="9773456at2"/>
<keyword evidence="3" id="KW-1185">Reference proteome</keyword>
<accession>A0A5C6ECX6</accession>
<dbReference type="Pfam" id="PF11821">
    <property type="entry name" value="ActD"/>
    <property type="match status" value="1"/>
</dbReference>
<gene>
    <name evidence="2" type="ORF">Q31b_09930</name>
</gene>
<dbReference type="RefSeq" id="WP_146598455.1">
    <property type="nucleotide sequence ID" value="NZ_SJPY01000001.1"/>
</dbReference>
<name>A0A5C6ECX6_9BACT</name>
<keyword evidence="1" id="KW-1133">Transmembrane helix</keyword>